<name>A0A2H0CX46_9BACT</name>
<dbReference type="InterPro" id="IPR006143">
    <property type="entry name" value="RND_pump_MFP"/>
</dbReference>
<comment type="similarity">
    <text evidence="2">Belongs to the membrane fusion protein (MFP) (TC 8.A.1) family.</text>
</comment>
<dbReference type="InterPro" id="IPR050465">
    <property type="entry name" value="UPF0194_transport"/>
</dbReference>
<dbReference type="NCBIfam" id="TIGR01730">
    <property type="entry name" value="RND_mfp"/>
    <property type="match status" value="1"/>
</dbReference>
<sequence>MYMNTRTAIFILIIVALAAVVFFLRADEPVIETTEAVLGTIVEEVSVTGRVKPVEQVALAFEKGGRVAGLFASVGSRVSTGGLLASLENSDERAGLAEAKAARATQEAALAELIAGSRAEEVAVTESKLLAAESAVIDSRESLLNDIRNAFLKADDAVRNRVDQFMSNPRGDNPQLNFETPNDNAIELARVAVEHTLVAWGSSLAALSLESDLRAEAASADDWLAEIQSFLNMVASAVNGIKTNVGLSQTTIDSWRSDISAARTNVETVRANISTGKESLNANEATRALRENELLLAKAPATDEAIAVQEAKVKEAEARVSRAEAAFTKTLLLAPLGGIVTNIPIRIGEIVTANTIAVALISEDAFEIETFIPEADIVKVSVGDGARVTLDAYGDSVILSAYVSAIDPAETVLEGVSTYKTTLIFGDTDVEIKSGMTANVDIETARKDNVVIIPLKAVQYGAAGTEVDIFSNGLRETVLVQTGIESADGMVEIVSGISDGTAVVTYSEE</sequence>
<evidence type="ECO:0000256" key="2">
    <source>
        <dbReference type="ARBA" id="ARBA00009477"/>
    </source>
</evidence>
<dbReference type="GO" id="GO:0016020">
    <property type="term" value="C:membrane"/>
    <property type="evidence" value="ECO:0007669"/>
    <property type="project" value="InterPro"/>
</dbReference>
<reference evidence="4 5" key="1">
    <citation type="submission" date="2017-09" db="EMBL/GenBank/DDBJ databases">
        <title>Depth-based differentiation of microbial function through sediment-hosted aquifers and enrichment of novel symbionts in the deep terrestrial subsurface.</title>
        <authorList>
            <person name="Probst A.J."/>
            <person name="Ladd B."/>
            <person name="Jarett J.K."/>
            <person name="Geller-Mcgrath D.E."/>
            <person name="Sieber C.M."/>
            <person name="Emerson J.B."/>
            <person name="Anantharaman K."/>
            <person name="Thomas B.C."/>
            <person name="Malmstrom R."/>
            <person name="Stieglmeier M."/>
            <person name="Klingl A."/>
            <person name="Woyke T."/>
            <person name="Ryan C.M."/>
            <person name="Banfield J.F."/>
        </authorList>
    </citation>
    <scope>NUCLEOTIDE SEQUENCE [LARGE SCALE GENOMIC DNA]</scope>
    <source>
        <strain evidence="4">CG22_combo_CG10-13_8_21_14_all_47_15</strain>
    </source>
</reference>
<evidence type="ECO:0000256" key="3">
    <source>
        <dbReference type="ARBA" id="ARBA00023054"/>
    </source>
</evidence>
<evidence type="ECO:0000313" key="5">
    <source>
        <dbReference type="Proteomes" id="UP000230638"/>
    </source>
</evidence>
<accession>A0A2H0CX46</accession>
<evidence type="ECO:0000256" key="1">
    <source>
        <dbReference type="ARBA" id="ARBA00004196"/>
    </source>
</evidence>
<evidence type="ECO:0000313" key="4">
    <source>
        <dbReference type="EMBL" id="PIP73960.1"/>
    </source>
</evidence>
<protein>
    <recommendedName>
        <fullName evidence="6">RND efflux pump membrane fusion protein barrel-sandwich domain-containing protein</fullName>
    </recommendedName>
</protein>
<proteinExistence type="inferred from homology"/>
<gene>
    <name evidence="4" type="ORF">COW88_00075</name>
</gene>
<dbReference type="GO" id="GO:0022857">
    <property type="term" value="F:transmembrane transporter activity"/>
    <property type="evidence" value="ECO:0007669"/>
    <property type="project" value="InterPro"/>
</dbReference>
<dbReference type="EMBL" id="PCTL01000001">
    <property type="protein sequence ID" value="PIP73960.1"/>
    <property type="molecule type" value="Genomic_DNA"/>
</dbReference>
<dbReference type="PANTHER" id="PTHR32347:SF23">
    <property type="entry name" value="BLL5650 PROTEIN"/>
    <property type="match status" value="1"/>
</dbReference>
<comment type="subcellular location">
    <subcellularLocation>
        <location evidence="1">Cell envelope</location>
    </subcellularLocation>
</comment>
<dbReference type="Gene3D" id="6.20.50.140">
    <property type="match status" value="1"/>
</dbReference>
<organism evidence="4 5">
    <name type="scientific">Candidatus Lloydbacteria bacterium CG22_combo_CG10-13_8_21_14_all_47_15</name>
    <dbReference type="NCBI Taxonomy" id="1974635"/>
    <lineage>
        <taxon>Bacteria</taxon>
        <taxon>Candidatus Lloydiibacteriota</taxon>
    </lineage>
</organism>
<dbReference type="GO" id="GO:0030313">
    <property type="term" value="C:cell envelope"/>
    <property type="evidence" value="ECO:0007669"/>
    <property type="project" value="UniProtKB-SubCell"/>
</dbReference>
<dbReference type="Proteomes" id="UP000230638">
    <property type="component" value="Unassembled WGS sequence"/>
</dbReference>
<dbReference type="Gene3D" id="2.40.30.170">
    <property type="match status" value="1"/>
</dbReference>
<dbReference type="PANTHER" id="PTHR32347">
    <property type="entry name" value="EFFLUX SYSTEM COMPONENT YKNX-RELATED"/>
    <property type="match status" value="1"/>
</dbReference>
<evidence type="ECO:0008006" key="6">
    <source>
        <dbReference type="Google" id="ProtNLM"/>
    </source>
</evidence>
<comment type="caution">
    <text evidence="4">The sequence shown here is derived from an EMBL/GenBank/DDBJ whole genome shotgun (WGS) entry which is preliminary data.</text>
</comment>
<keyword evidence="3" id="KW-0175">Coiled coil</keyword>
<dbReference type="SUPFAM" id="SSF111369">
    <property type="entry name" value="HlyD-like secretion proteins"/>
    <property type="match status" value="1"/>
</dbReference>
<dbReference type="AlphaFoldDB" id="A0A2H0CX46"/>